<sequence>MNEPLRRRQPAATSPTYHGCPRRPPCDWGIRMYDLTVDPTGMATYATTTYLRAADLTAAATRATPAGPPLLTPRFGLLSPDFLAAYTAAHTTHLTTITTLATVLASMAATATGAATTYTALDSARAAGLHPTSGEMNA</sequence>
<proteinExistence type="predicted"/>
<gene>
    <name evidence="1" type="ORF">FOH10_25770</name>
</gene>
<dbReference type="Pfam" id="PF10824">
    <property type="entry name" value="T7SS_ESX_EspC"/>
    <property type="match status" value="1"/>
</dbReference>
<dbReference type="Proteomes" id="UP000317039">
    <property type="component" value="Chromosome"/>
</dbReference>
<evidence type="ECO:0000313" key="1">
    <source>
        <dbReference type="EMBL" id="QDP81621.1"/>
    </source>
</evidence>
<accession>A0A516NRW0</accession>
<organism evidence="1 2">
    <name type="scientific">Nocardia otitidiscaviarum</name>
    <dbReference type="NCBI Taxonomy" id="1823"/>
    <lineage>
        <taxon>Bacteria</taxon>
        <taxon>Bacillati</taxon>
        <taxon>Actinomycetota</taxon>
        <taxon>Actinomycetes</taxon>
        <taxon>Mycobacteriales</taxon>
        <taxon>Nocardiaceae</taxon>
        <taxon>Nocardia</taxon>
    </lineage>
</organism>
<dbReference type="EMBL" id="CP041695">
    <property type="protein sequence ID" value="QDP81621.1"/>
    <property type="molecule type" value="Genomic_DNA"/>
</dbReference>
<dbReference type="InterPro" id="IPR022536">
    <property type="entry name" value="EspC"/>
</dbReference>
<name>A0A516NRW0_9NOCA</name>
<evidence type="ECO:0008006" key="3">
    <source>
        <dbReference type="Google" id="ProtNLM"/>
    </source>
</evidence>
<protein>
    <recommendedName>
        <fullName evidence="3">ESX-1 secretion-associated protein</fullName>
    </recommendedName>
</protein>
<reference evidence="1 2" key="1">
    <citation type="submission" date="2019-07" db="EMBL/GenBank/DDBJ databases">
        <title>Complete Genome Sequence and Methylome Analysis of Nocardia otitidis-caviarum NEB252.</title>
        <authorList>
            <person name="Fomenkov A."/>
            <person name="Anton B.P."/>
            <person name="Vincze T."/>
            <person name="Roberts R.J."/>
        </authorList>
    </citation>
    <scope>NUCLEOTIDE SEQUENCE [LARGE SCALE GENOMIC DNA]</scope>
    <source>
        <strain evidence="1 2">NEB252</strain>
    </source>
</reference>
<dbReference type="AlphaFoldDB" id="A0A516NRW0"/>
<dbReference type="KEGG" id="nod:FOH10_25770"/>
<dbReference type="GO" id="GO:0009306">
    <property type="term" value="P:protein secretion"/>
    <property type="evidence" value="ECO:0007669"/>
    <property type="project" value="InterPro"/>
</dbReference>
<evidence type="ECO:0000313" key="2">
    <source>
        <dbReference type="Proteomes" id="UP000317039"/>
    </source>
</evidence>